<evidence type="ECO:0000313" key="10">
    <source>
        <dbReference type="Proteomes" id="UP001220377"/>
    </source>
</evidence>
<dbReference type="InterPro" id="IPR013792">
    <property type="entry name" value="RNA3'P_cycl/enolpyr_Trfase_a/b"/>
</dbReference>
<dbReference type="EC" id="2.5.1.19" evidence="7"/>
<dbReference type="RefSeq" id="WP_274260828.1">
    <property type="nucleotide sequence ID" value="NZ_CP117884.1"/>
</dbReference>
<dbReference type="PROSITE" id="PS00885">
    <property type="entry name" value="EPSP_SYNTHASE_2"/>
    <property type="match status" value="1"/>
</dbReference>
<name>A0ABY7WS37_9LACO</name>
<dbReference type="InterPro" id="IPR023193">
    <property type="entry name" value="EPSP_synthase_CS"/>
</dbReference>
<feature type="active site" description="Proton acceptor" evidence="7">
    <location>
        <position position="315"/>
    </location>
</feature>
<protein>
    <recommendedName>
        <fullName evidence="7">3-phosphoshikimate 1-carboxyvinyltransferase</fullName>
        <ecNumber evidence="7">2.5.1.19</ecNumber>
    </recommendedName>
    <alternativeName>
        <fullName evidence="7">5-enolpyruvylshikimate-3-phosphate synthase</fullName>
        <shortName evidence="7">EPSP synthase</shortName>
        <shortName evidence="7">EPSPS</shortName>
    </alternativeName>
</protein>
<feature type="binding site" evidence="7">
    <location>
        <position position="342"/>
    </location>
    <ligand>
        <name>3-phosphoshikimate</name>
        <dbReference type="ChEBI" id="CHEBI:145989"/>
    </ligand>
</feature>
<comment type="pathway">
    <text evidence="1 7">Metabolic intermediate biosynthesis; chorismate biosynthesis; chorismate from D-erythrose 4-phosphate and phosphoenolpyruvate: step 6/7.</text>
</comment>
<feature type="binding site" evidence="7">
    <location>
        <position position="346"/>
    </location>
    <ligand>
        <name>phosphoenolpyruvate</name>
        <dbReference type="ChEBI" id="CHEBI:58702"/>
    </ligand>
</feature>
<sequence>MMKDLITGLQTGLHGTLTVPGDKSISHRGIMLGALATGRTVLHNFLTSADCLSTLQAFRDMGVTIDRTGTNVTIDGVGLHGLQAPDHALDMGNSGTTTRLIMGILAGQTGTFRLEGDASLSQRPMHRVSEPLADFGANIMTTAGKLPVTITGTAVHSADVQLAVASAQVKSALIFAALQADGMSVIREKLPTRDHTERMLQAFGADLEVSADHMTIALEGKPTLHGQTVEVPGDMSSAAFFMVAATLVPGSDITLKNVGLNPTRTGLLDLIQQMGGNIDVTARVSGGEPLGDLRVRSAQLHAVDLGAEQVPAIIDELPLVALLAAHAQGTSHVTGAAELRVKETDRIKALATELGKLGIQVDELPDGFFITGQQTAAVRDPQLDSWGDHRIGMMLALAALQVDQPLTLKGADAVGISYPQFFADLAELANKESETSK</sequence>
<dbReference type="InterPro" id="IPR006264">
    <property type="entry name" value="EPSP_synthase"/>
</dbReference>
<evidence type="ECO:0000256" key="3">
    <source>
        <dbReference type="ARBA" id="ARBA00022605"/>
    </source>
</evidence>
<comment type="similarity">
    <text evidence="2 7">Belongs to the EPSP synthase family.</text>
</comment>
<dbReference type="Gene3D" id="3.65.10.10">
    <property type="entry name" value="Enolpyruvate transferase domain"/>
    <property type="match status" value="2"/>
</dbReference>
<dbReference type="EMBL" id="CP117884">
    <property type="protein sequence ID" value="WDF82994.1"/>
    <property type="molecule type" value="Genomic_DNA"/>
</dbReference>
<evidence type="ECO:0000256" key="5">
    <source>
        <dbReference type="ARBA" id="ARBA00023141"/>
    </source>
</evidence>
<evidence type="ECO:0000256" key="4">
    <source>
        <dbReference type="ARBA" id="ARBA00022679"/>
    </source>
</evidence>
<dbReference type="Proteomes" id="UP001220377">
    <property type="component" value="Chromosome"/>
</dbReference>
<feature type="binding site" evidence="7">
    <location>
        <position position="168"/>
    </location>
    <ligand>
        <name>phosphoenolpyruvate</name>
        <dbReference type="ChEBI" id="CHEBI:58702"/>
    </ligand>
</feature>
<feature type="binding site" evidence="7">
    <location>
        <position position="23"/>
    </location>
    <ligand>
        <name>phosphoenolpyruvate</name>
        <dbReference type="ChEBI" id="CHEBI:58702"/>
    </ligand>
</feature>
<comment type="function">
    <text evidence="7">Catalyzes the transfer of the enolpyruvyl moiety of phosphoenolpyruvate (PEP) to the 5-hydroxyl of shikimate-3-phosphate (S3P) to produce enolpyruvyl shikimate-3-phosphate and inorganic phosphate.</text>
</comment>
<dbReference type="HAMAP" id="MF_00210">
    <property type="entry name" value="EPSP_synth"/>
    <property type="match status" value="1"/>
</dbReference>
<dbReference type="GO" id="GO:0003866">
    <property type="term" value="F:3-phosphoshikimate 1-carboxyvinyltransferase activity"/>
    <property type="evidence" value="ECO:0007669"/>
    <property type="project" value="UniProtKB-EC"/>
</dbReference>
<evidence type="ECO:0000259" key="8">
    <source>
        <dbReference type="Pfam" id="PF00275"/>
    </source>
</evidence>
<feature type="binding site" evidence="7">
    <location>
        <position position="24"/>
    </location>
    <ligand>
        <name>3-phosphoshikimate</name>
        <dbReference type="ChEBI" id="CHEBI:145989"/>
    </ligand>
</feature>
<comment type="subunit">
    <text evidence="7">Monomer.</text>
</comment>
<feature type="binding site" evidence="7">
    <location>
        <position position="168"/>
    </location>
    <ligand>
        <name>3-phosphoshikimate</name>
        <dbReference type="ChEBI" id="CHEBI:145989"/>
    </ligand>
</feature>
<organism evidence="9 10">
    <name type="scientific">Lacticaseibacillus pabuli</name>
    <dbReference type="NCBI Taxonomy" id="3025672"/>
    <lineage>
        <taxon>Bacteria</taxon>
        <taxon>Bacillati</taxon>
        <taxon>Bacillota</taxon>
        <taxon>Bacilli</taxon>
        <taxon>Lactobacillales</taxon>
        <taxon>Lactobacillaceae</taxon>
        <taxon>Lacticaseibacillus</taxon>
    </lineage>
</organism>
<dbReference type="InterPro" id="IPR036968">
    <property type="entry name" value="Enolpyruvate_Tfrase_sf"/>
</dbReference>
<evidence type="ECO:0000313" key="9">
    <source>
        <dbReference type="EMBL" id="WDF82994.1"/>
    </source>
</evidence>
<evidence type="ECO:0000256" key="6">
    <source>
        <dbReference type="ARBA" id="ARBA00044633"/>
    </source>
</evidence>
<feature type="binding site" evidence="7">
    <location>
        <position position="166"/>
    </location>
    <ligand>
        <name>3-phosphoshikimate</name>
        <dbReference type="ChEBI" id="CHEBI:145989"/>
    </ligand>
</feature>
<gene>
    <name evidence="7 9" type="primary">aroA</name>
    <name evidence="9" type="ORF">PQ472_01760</name>
</gene>
<dbReference type="NCBIfam" id="TIGR01356">
    <property type="entry name" value="aroA"/>
    <property type="match status" value="1"/>
</dbReference>
<keyword evidence="5 7" id="KW-0057">Aromatic amino acid biosynthesis</keyword>
<dbReference type="PROSITE" id="PS00104">
    <property type="entry name" value="EPSP_SYNTHASE_1"/>
    <property type="match status" value="1"/>
</dbReference>
<evidence type="ECO:0000256" key="7">
    <source>
        <dbReference type="HAMAP-Rule" id="MF_00210"/>
    </source>
</evidence>
<keyword evidence="4 7" id="KW-0808">Transferase</keyword>
<feature type="binding site" evidence="7">
    <location>
        <position position="315"/>
    </location>
    <ligand>
        <name>3-phosphoshikimate</name>
        <dbReference type="ChEBI" id="CHEBI:145989"/>
    </ligand>
</feature>
<dbReference type="SUPFAM" id="SSF55205">
    <property type="entry name" value="EPT/RTPC-like"/>
    <property type="match status" value="1"/>
</dbReference>
<dbReference type="InterPro" id="IPR001986">
    <property type="entry name" value="Enolpyruvate_Tfrase_dom"/>
</dbReference>
<feature type="binding site" evidence="7">
    <location>
        <position position="23"/>
    </location>
    <ligand>
        <name>3-phosphoshikimate</name>
        <dbReference type="ChEBI" id="CHEBI:145989"/>
    </ligand>
</feature>
<comment type="caution">
    <text evidence="7">Lacks conserved residue(s) required for the propagation of feature annotation.</text>
</comment>
<reference evidence="9 10" key="1">
    <citation type="submission" date="2023-02" db="EMBL/GenBank/DDBJ databases">
        <title>Genome sequence of Lacticaseibacillus sp. KACC 23028.</title>
        <authorList>
            <person name="Kim S."/>
            <person name="Heo J."/>
            <person name="Kwon S.-W."/>
        </authorList>
    </citation>
    <scope>NUCLEOTIDE SEQUENCE [LARGE SCALE GENOMIC DNA]</scope>
    <source>
        <strain evidence="9 10">KACC 23028</strain>
    </source>
</reference>
<dbReference type="CDD" id="cd01556">
    <property type="entry name" value="EPSP_synthase"/>
    <property type="match status" value="1"/>
</dbReference>
<feature type="domain" description="Enolpyruvate transferase" evidence="8">
    <location>
        <begin position="12"/>
        <end position="425"/>
    </location>
</feature>
<feature type="binding site" evidence="7">
    <location>
        <position position="123"/>
    </location>
    <ligand>
        <name>phosphoenolpyruvate</name>
        <dbReference type="ChEBI" id="CHEBI:58702"/>
    </ligand>
</feature>
<dbReference type="Pfam" id="PF00275">
    <property type="entry name" value="EPSP_synthase"/>
    <property type="match status" value="1"/>
</dbReference>
<keyword evidence="10" id="KW-1185">Reference proteome</keyword>
<dbReference type="PIRSF" id="PIRSF000505">
    <property type="entry name" value="EPSPS"/>
    <property type="match status" value="1"/>
</dbReference>
<keyword evidence="3 7" id="KW-0028">Amino-acid biosynthesis</keyword>
<feature type="binding site" evidence="7">
    <location>
        <position position="28"/>
    </location>
    <ligand>
        <name>3-phosphoshikimate</name>
        <dbReference type="ChEBI" id="CHEBI:145989"/>
    </ligand>
</feature>
<dbReference type="PANTHER" id="PTHR21090">
    <property type="entry name" value="AROM/DEHYDROQUINATE SYNTHASE"/>
    <property type="match status" value="1"/>
</dbReference>
<accession>A0ABY7WS37</accession>
<evidence type="ECO:0000256" key="2">
    <source>
        <dbReference type="ARBA" id="ARBA00009948"/>
    </source>
</evidence>
<proteinExistence type="inferred from homology"/>
<feature type="binding site" evidence="7">
    <location>
        <position position="390"/>
    </location>
    <ligand>
        <name>phosphoenolpyruvate</name>
        <dbReference type="ChEBI" id="CHEBI:58702"/>
    </ligand>
</feature>
<evidence type="ECO:0000256" key="1">
    <source>
        <dbReference type="ARBA" id="ARBA00004811"/>
    </source>
</evidence>
<feature type="binding site" evidence="7">
    <location>
        <position position="95"/>
    </location>
    <ligand>
        <name>phosphoenolpyruvate</name>
        <dbReference type="ChEBI" id="CHEBI:58702"/>
    </ligand>
</feature>
<keyword evidence="7" id="KW-0963">Cytoplasm</keyword>
<comment type="subcellular location">
    <subcellularLocation>
        <location evidence="7">Cytoplasm</location>
    </subcellularLocation>
</comment>
<comment type="catalytic activity">
    <reaction evidence="6">
        <text>3-phosphoshikimate + phosphoenolpyruvate = 5-O-(1-carboxyvinyl)-3-phosphoshikimate + phosphate</text>
        <dbReference type="Rhea" id="RHEA:21256"/>
        <dbReference type="ChEBI" id="CHEBI:43474"/>
        <dbReference type="ChEBI" id="CHEBI:57701"/>
        <dbReference type="ChEBI" id="CHEBI:58702"/>
        <dbReference type="ChEBI" id="CHEBI:145989"/>
        <dbReference type="EC" id="2.5.1.19"/>
    </reaction>
    <physiologicalReaction direction="left-to-right" evidence="6">
        <dbReference type="Rhea" id="RHEA:21257"/>
    </physiologicalReaction>
</comment>
<dbReference type="PANTHER" id="PTHR21090:SF5">
    <property type="entry name" value="PENTAFUNCTIONAL AROM POLYPEPTIDE"/>
    <property type="match status" value="1"/>
</dbReference>